<evidence type="ECO:0000256" key="8">
    <source>
        <dbReference type="ARBA" id="ARBA00022848"/>
    </source>
</evidence>
<evidence type="ECO:0000256" key="4">
    <source>
        <dbReference type="ARBA" id="ARBA00010617"/>
    </source>
</evidence>
<evidence type="ECO:0000256" key="14">
    <source>
        <dbReference type="RuleBase" id="RU000461"/>
    </source>
</evidence>
<keyword evidence="8" id="KW-0492">Microsome</keyword>
<dbReference type="SUPFAM" id="SSF48264">
    <property type="entry name" value="Cytochrome P450"/>
    <property type="match status" value="1"/>
</dbReference>
<evidence type="ECO:0000256" key="9">
    <source>
        <dbReference type="ARBA" id="ARBA00023002"/>
    </source>
</evidence>
<sequence length="526" mass="59009">MVPLGAFWAFLQAFLLLAGLALAAAALLLYYDPTIRRAVKIAETYPQPSALPVVGHLLHILKPRNELFWLLRNLHAKFGTRFAIILFARPSFNLADPHAVEAVLSSSKHITKGKVYDFLRPWLGNGLLTSEGKLWHSRRKMLTPAFHFRILDQFAEHLEEQGARLVDELEAARLARASRTAAAATDVAEDVPEGAVDVVPAISRVTLRAICVTAMGKVGFQSSGDSAEEGEKTYFESIHRVGTGIVHRLVRPWLWMPIVYKRTASYRQLFNDLRTLHGYTAKVIAERKALLDDPDARPHDDGDSKRRVLRPFLDVLLSAQRDGADLSDTDIRHEVDTFMFEGHDTTSMALSWALELLGRHPEMQDKLVEELEGAGSDWDSVSRLPFLDRVLKECLRLRPSVPFIARQLDTDAVIADGQIIPAGAAVNVNIYDLHRHPDFFPDPERFDPDRFLPDKEQARHPFAYVPFSAGPRNCIGKRFAVMEMKLLLASVVRAFSVRSAMPAKLDVIADLVLRPRAGVYLELTPR</sequence>
<dbReference type="InterPro" id="IPR002401">
    <property type="entry name" value="Cyt_P450_E_grp-I"/>
</dbReference>
<dbReference type="InterPro" id="IPR017972">
    <property type="entry name" value="Cyt_P450_CS"/>
</dbReference>
<dbReference type="CDD" id="cd20628">
    <property type="entry name" value="CYP4"/>
    <property type="match status" value="1"/>
</dbReference>
<dbReference type="OrthoDB" id="1470350at2759"/>
<comment type="cofactor">
    <cofactor evidence="1 13">
        <name>heme</name>
        <dbReference type="ChEBI" id="CHEBI:30413"/>
    </cofactor>
</comment>
<keyword evidence="12" id="KW-0472">Membrane</keyword>
<evidence type="ECO:0000256" key="7">
    <source>
        <dbReference type="ARBA" id="ARBA00022824"/>
    </source>
</evidence>
<comment type="subcellular location">
    <subcellularLocation>
        <location evidence="3">Endoplasmic reticulum membrane</location>
        <topology evidence="3">Peripheral membrane protein</topology>
    </subcellularLocation>
    <subcellularLocation>
        <location evidence="2">Microsome membrane</location>
        <topology evidence="2">Peripheral membrane protein</topology>
    </subcellularLocation>
</comment>
<dbReference type="RefSeq" id="XP_034238722.1">
    <property type="nucleotide sequence ID" value="XM_034382831.1"/>
</dbReference>
<dbReference type="Gene3D" id="1.10.630.10">
    <property type="entry name" value="Cytochrome P450"/>
    <property type="match status" value="1"/>
</dbReference>
<protein>
    <submittedName>
        <fullName evidence="16">Cytochrome P450 4C1-like</fullName>
    </submittedName>
</protein>
<dbReference type="PANTHER" id="PTHR24291:SF189">
    <property type="entry name" value="CYTOCHROME P450 4C3-RELATED"/>
    <property type="match status" value="1"/>
</dbReference>
<dbReference type="GO" id="GO:0005506">
    <property type="term" value="F:iron ion binding"/>
    <property type="evidence" value="ECO:0007669"/>
    <property type="project" value="InterPro"/>
</dbReference>
<keyword evidence="7" id="KW-0256">Endoplasmic reticulum</keyword>
<organism evidence="16">
    <name type="scientific">Thrips palmi</name>
    <name type="common">Melon thrips</name>
    <dbReference type="NCBI Taxonomy" id="161013"/>
    <lineage>
        <taxon>Eukaryota</taxon>
        <taxon>Metazoa</taxon>
        <taxon>Ecdysozoa</taxon>
        <taxon>Arthropoda</taxon>
        <taxon>Hexapoda</taxon>
        <taxon>Insecta</taxon>
        <taxon>Pterygota</taxon>
        <taxon>Neoptera</taxon>
        <taxon>Paraneoptera</taxon>
        <taxon>Thysanoptera</taxon>
        <taxon>Terebrantia</taxon>
        <taxon>Thripoidea</taxon>
        <taxon>Thripidae</taxon>
        <taxon>Thrips</taxon>
    </lineage>
</organism>
<evidence type="ECO:0000256" key="3">
    <source>
        <dbReference type="ARBA" id="ARBA00004406"/>
    </source>
</evidence>
<dbReference type="GO" id="GO:0005789">
    <property type="term" value="C:endoplasmic reticulum membrane"/>
    <property type="evidence" value="ECO:0007669"/>
    <property type="project" value="UniProtKB-SubCell"/>
</dbReference>
<dbReference type="GeneID" id="117643756"/>
<reference evidence="16" key="1">
    <citation type="submission" date="2025-08" db="UniProtKB">
        <authorList>
            <consortium name="RefSeq"/>
        </authorList>
    </citation>
    <scope>IDENTIFICATION</scope>
    <source>
        <tissue evidence="16">Total insect</tissue>
    </source>
</reference>
<accession>A0A6P8YX03</accession>
<evidence type="ECO:0000256" key="11">
    <source>
        <dbReference type="ARBA" id="ARBA00023033"/>
    </source>
</evidence>
<dbReference type="PRINTS" id="PR00463">
    <property type="entry name" value="EP450I"/>
</dbReference>
<dbReference type="AlphaFoldDB" id="A0A6P8YX03"/>
<dbReference type="PANTHER" id="PTHR24291">
    <property type="entry name" value="CYTOCHROME P450 FAMILY 4"/>
    <property type="match status" value="1"/>
</dbReference>
<evidence type="ECO:0000256" key="2">
    <source>
        <dbReference type="ARBA" id="ARBA00004174"/>
    </source>
</evidence>
<gene>
    <name evidence="16" type="primary">LOC117643756</name>
</gene>
<dbReference type="InterPro" id="IPR050196">
    <property type="entry name" value="Cytochrome_P450_Monoox"/>
</dbReference>
<keyword evidence="10 13" id="KW-0408">Iron</keyword>
<evidence type="ECO:0000256" key="12">
    <source>
        <dbReference type="ARBA" id="ARBA00023136"/>
    </source>
</evidence>
<dbReference type="GO" id="GO:0004497">
    <property type="term" value="F:monooxygenase activity"/>
    <property type="evidence" value="ECO:0007669"/>
    <property type="project" value="UniProtKB-KW"/>
</dbReference>
<evidence type="ECO:0000313" key="15">
    <source>
        <dbReference type="Proteomes" id="UP000515158"/>
    </source>
</evidence>
<evidence type="ECO:0000256" key="13">
    <source>
        <dbReference type="PIRSR" id="PIRSR602401-1"/>
    </source>
</evidence>
<keyword evidence="15" id="KW-1185">Reference proteome</keyword>
<evidence type="ECO:0000256" key="6">
    <source>
        <dbReference type="ARBA" id="ARBA00022723"/>
    </source>
</evidence>
<dbReference type="InterPro" id="IPR036396">
    <property type="entry name" value="Cyt_P450_sf"/>
</dbReference>
<keyword evidence="11 14" id="KW-0503">Monooxygenase</keyword>
<dbReference type="InParanoid" id="A0A6P8YX03"/>
<name>A0A6P8YX03_THRPL</name>
<feature type="binding site" description="axial binding residue" evidence="13">
    <location>
        <position position="474"/>
    </location>
    <ligand>
        <name>heme</name>
        <dbReference type="ChEBI" id="CHEBI:30413"/>
    </ligand>
    <ligandPart>
        <name>Fe</name>
        <dbReference type="ChEBI" id="CHEBI:18248"/>
    </ligandPart>
</feature>
<keyword evidence="9 14" id="KW-0560">Oxidoreductase</keyword>
<dbReference type="Proteomes" id="UP000515158">
    <property type="component" value="Unplaced"/>
</dbReference>
<dbReference type="KEGG" id="tpal:117643756"/>
<dbReference type="Pfam" id="PF00067">
    <property type="entry name" value="p450"/>
    <property type="match status" value="1"/>
</dbReference>
<keyword evidence="6 13" id="KW-0479">Metal-binding</keyword>
<evidence type="ECO:0000256" key="10">
    <source>
        <dbReference type="ARBA" id="ARBA00023004"/>
    </source>
</evidence>
<evidence type="ECO:0000256" key="1">
    <source>
        <dbReference type="ARBA" id="ARBA00001971"/>
    </source>
</evidence>
<evidence type="ECO:0000256" key="5">
    <source>
        <dbReference type="ARBA" id="ARBA00022617"/>
    </source>
</evidence>
<evidence type="ECO:0000313" key="16">
    <source>
        <dbReference type="RefSeq" id="XP_034238722.1"/>
    </source>
</evidence>
<dbReference type="PROSITE" id="PS00086">
    <property type="entry name" value="CYTOCHROME_P450"/>
    <property type="match status" value="1"/>
</dbReference>
<dbReference type="InterPro" id="IPR001128">
    <property type="entry name" value="Cyt_P450"/>
</dbReference>
<dbReference type="GO" id="GO:0020037">
    <property type="term" value="F:heme binding"/>
    <property type="evidence" value="ECO:0007669"/>
    <property type="project" value="InterPro"/>
</dbReference>
<dbReference type="PRINTS" id="PR00385">
    <property type="entry name" value="P450"/>
</dbReference>
<keyword evidence="5 13" id="KW-0349">Heme</keyword>
<dbReference type="GO" id="GO:0016705">
    <property type="term" value="F:oxidoreductase activity, acting on paired donors, with incorporation or reduction of molecular oxygen"/>
    <property type="evidence" value="ECO:0007669"/>
    <property type="project" value="InterPro"/>
</dbReference>
<proteinExistence type="inferred from homology"/>
<comment type="similarity">
    <text evidence="4 14">Belongs to the cytochrome P450 family.</text>
</comment>